<dbReference type="InterPro" id="IPR006946">
    <property type="entry name" value="DGR2-like_dom"/>
</dbReference>
<evidence type="ECO:0000259" key="7">
    <source>
        <dbReference type="Pfam" id="PF04862"/>
    </source>
</evidence>
<dbReference type="PANTHER" id="PTHR31265:SF22">
    <property type="entry name" value="DUF642 DOMAIN-CONTAINING PROTEIN"/>
    <property type="match status" value="1"/>
</dbReference>
<dbReference type="Gramene" id="KZM92148">
    <property type="protein sequence ID" value="KZM92148"/>
    <property type="gene ID" value="DCAR_020487"/>
</dbReference>
<gene>
    <name evidence="8" type="ORF">DCAR_020487</name>
</gene>
<keyword evidence="4 6" id="KW-0732">Signal</keyword>
<dbReference type="Pfam" id="PF04862">
    <property type="entry name" value="DUF642"/>
    <property type="match status" value="4"/>
</dbReference>
<organism evidence="8">
    <name type="scientific">Daucus carota subsp. sativus</name>
    <name type="common">Carrot</name>
    <dbReference type="NCBI Taxonomy" id="79200"/>
    <lineage>
        <taxon>Eukaryota</taxon>
        <taxon>Viridiplantae</taxon>
        <taxon>Streptophyta</taxon>
        <taxon>Embryophyta</taxon>
        <taxon>Tracheophyta</taxon>
        <taxon>Spermatophyta</taxon>
        <taxon>Magnoliopsida</taxon>
        <taxon>eudicotyledons</taxon>
        <taxon>Gunneridae</taxon>
        <taxon>Pentapetalae</taxon>
        <taxon>asterids</taxon>
        <taxon>campanulids</taxon>
        <taxon>Apiales</taxon>
        <taxon>Apiaceae</taxon>
        <taxon>Apioideae</taxon>
        <taxon>Scandiceae</taxon>
        <taxon>Daucinae</taxon>
        <taxon>Daucus</taxon>
        <taxon>Daucus sect. Daucus</taxon>
    </lineage>
</organism>
<dbReference type="AlphaFoldDB" id="A0A164WRH6"/>
<feature type="chain" id="PRO_5007854137" description="DUF642 domain-containing protein" evidence="6">
    <location>
        <begin position="22"/>
        <end position="727"/>
    </location>
</feature>
<evidence type="ECO:0000256" key="6">
    <source>
        <dbReference type="SAM" id="SignalP"/>
    </source>
</evidence>
<feature type="domain" description="DUF642" evidence="7">
    <location>
        <begin position="29"/>
        <end position="185"/>
    </location>
</feature>
<protein>
    <recommendedName>
        <fullName evidence="7">DUF642 domain-containing protein</fullName>
    </recommendedName>
</protein>
<name>A0A164WRH6_DAUCS</name>
<sequence>MSAFLLFLLCFLFFFSRLSSAAVPAYLDGLLPNGNFEQPPKPSNLRKTVIIGRYSLPKWEISGLVEYVSGGPQPRGFYFAIPRGSHAARLGNEASISQVVRVKAGKLYSLTFAATRTCAQDEVLRVSIPGQSSDLPIQTLYSTDGGDTYAWAFKAPSNRVKVTFHNTGIQEDPTCGPLLDAVAIKEMQPLRYTRGNLVKNGEFDIGPHIFKNYSTGVLLLPKKQDKHSPLPGWIVESIKPVKYIDSKHFTVPSGSAAIELVGGRECAIAQIIRTVPNKIYSLSFMVGDAKNGCHGTMVVEAFAARSTLKVDFTSLGNGGFKKANMRFKAISARTRITFYSPYYHTKLYDYGHICGPVVDNVRVVSVSFIILLSSNYSSAAASPHLQGYLANGNFELGPRPSNMKKTVIKGRSSLPKWDISGVVEYVKGGPQPGGLYLAIPRGIHAVRLGNEASISQVVTHLKPGSTYILTFAATRTCAQDEVLRVSVPGQTDDLPIQTVFSTDGADTYAWAFKATLTSLRITFHNIGTEEDPTCGPLLDAIAIKEMLPIRYTRGNLVKNGDFEVGPHVYKNFSTGVLVLPQQEDQISPLPGWIIESLKPVKYIDSRHFYVPSGHTAVELVSGRESAIAQIIRTVPNKFYYLNFTIGDAKNGCRGSMMVEAFAARGTIKVPYTSQGKGGFRTASLRFQAISARTRITFYSAFYHSRFDNYGHVCGPVLDNVGVFAARK</sequence>
<dbReference type="PANTHER" id="PTHR31265">
    <property type="entry name" value="OS02G0527500 PROTEIN-RELATED"/>
    <property type="match status" value="1"/>
</dbReference>
<evidence type="ECO:0000256" key="4">
    <source>
        <dbReference type="ARBA" id="ARBA00022729"/>
    </source>
</evidence>
<feature type="domain" description="DUF642" evidence="7">
    <location>
        <begin position="387"/>
        <end position="544"/>
    </location>
</feature>
<dbReference type="FunFam" id="2.60.120.260:FF:000031">
    <property type="entry name" value="DUF642 family protein"/>
    <property type="match status" value="2"/>
</dbReference>
<evidence type="ECO:0000256" key="2">
    <source>
        <dbReference type="ARBA" id="ARBA00022512"/>
    </source>
</evidence>
<feature type="signal peptide" evidence="6">
    <location>
        <begin position="1"/>
        <end position="21"/>
    </location>
</feature>
<dbReference type="OMA" id="YYNTRED"/>
<dbReference type="STRING" id="79200.A0A164WRH6"/>
<reference evidence="8" key="1">
    <citation type="journal article" date="2016" name="Nat. Genet.">
        <title>A high-quality carrot genome assembly provides new insights into carotenoid accumulation and asterid genome evolution.</title>
        <authorList>
            <person name="Iorizzo M."/>
            <person name="Ellison S."/>
            <person name="Senalik D."/>
            <person name="Zeng P."/>
            <person name="Satapoomin P."/>
            <person name="Huang J."/>
            <person name="Bowman M."/>
            <person name="Iovene M."/>
            <person name="Sanseverino W."/>
            <person name="Cavagnaro P."/>
            <person name="Yildiz M."/>
            <person name="Macko-Podgorni A."/>
            <person name="Moranska E."/>
            <person name="Grzebelus E."/>
            <person name="Grzebelus D."/>
            <person name="Ashrafi H."/>
            <person name="Zheng Z."/>
            <person name="Cheng S."/>
            <person name="Spooner D."/>
            <person name="Van Deynze A."/>
            <person name="Simon P."/>
        </authorList>
    </citation>
    <scope>NUCLEOTIDE SEQUENCE [LARGE SCALE GENOMIC DNA]</scope>
    <source>
        <tissue evidence="8">Leaf</tissue>
    </source>
</reference>
<proteinExistence type="predicted"/>
<keyword evidence="3" id="KW-0964">Secreted</keyword>
<comment type="subcellular location">
    <subcellularLocation>
        <location evidence="1">Secreted</location>
        <location evidence="1">Cell wall</location>
    </subcellularLocation>
</comment>
<keyword evidence="2" id="KW-0134">Cell wall</keyword>
<dbReference type="InterPro" id="IPR008979">
    <property type="entry name" value="Galactose-bd-like_sf"/>
</dbReference>
<dbReference type="InterPro" id="IPR052437">
    <property type="entry name" value="Pectin_Meth_Modulator"/>
</dbReference>
<feature type="domain" description="DUF642" evidence="7">
    <location>
        <begin position="197"/>
        <end position="363"/>
    </location>
</feature>
<keyword evidence="5" id="KW-0325">Glycoprotein</keyword>
<accession>A0A164WRH6</accession>
<dbReference type="EMBL" id="LNRQ01000006">
    <property type="protein sequence ID" value="KZM92148.1"/>
    <property type="molecule type" value="Genomic_DNA"/>
</dbReference>
<evidence type="ECO:0000256" key="1">
    <source>
        <dbReference type="ARBA" id="ARBA00004191"/>
    </source>
</evidence>
<feature type="domain" description="DUF642" evidence="7">
    <location>
        <begin position="556"/>
        <end position="721"/>
    </location>
</feature>
<evidence type="ECO:0000256" key="3">
    <source>
        <dbReference type="ARBA" id="ARBA00022525"/>
    </source>
</evidence>
<comment type="caution">
    <text evidence="8">The sequence shown here is derived from an EMBL/GenBank/DDBJ whole genome shotgun (WGS) entry which is preliminary data.</text>
</comment>
<evidence type="ECO:0000313" key="8">
    <source>
        <dbReference type="EMBL" id="KZM92148.1"/>
    </source>
</evidence>
<evidence type="ECO:0000256" key="5">
    <source>
        <dbReference type="ARBA" id="ARBA00023180"/>
    </source>
</evidence>
<dbReference type="SUPFAM" id="SSF49785">
    <property type="entry name" value="Galactose-binding domain-like"/>
    <property type="match status" value="1"/>
</dbReference>
<dbReference type="Gene3D" id="2.60.120.260">
    <property type="entry name" value="Galactose-binding domain-like"/>
    <property type="match status" value="2"/>
</dbReference>